<dbReference type="SUPFAM" id="SSF51430">
    <property type="entry name" value="NAD(P)-linked oxidoreductase"/>
    <property type="match status" value="1"/>
</dbReference>
<dbReference type="RefSeq" id="WP_331214895.1">
    <property type="nucleotide sequence ID" value="NZ_JAZGQK010000012.1"/>
</dbReference>
<keyword evidence="4" id="KW-1185">Reference proteome</keyword>
<protein>
    <submittedName>
        <fullName evidence="3">Aldo/keto reductase</fullName>
    </submittedName>
</protein>
<dbReference type="PANTHER" id="PTHR42686">
    <property type="entry name" value="GH17980P-RELATED"/>
    <property type="match status" value="1"/>
</dbReference>
<name>A0ABU7RTK1_9ACTN</name>
<evidence type="ECO:0000256" key="1">
    <source>
        <dbReference type="SAM" id="MobiDB-lite"/>
    </source>
</evidence>
<organism evidence="3 4">
    <name type="scientific">Plantactinospora sonchi</name>
    <dbReference type="NCBI Taxonomy" id="1544735"/>
    <lineage>
        <taxon>Bacteria</taxon>
        <taxon>Bacillati</taxon>
        <taxon>Actinomycetota</taxon>
        <taxon>Actinomycetes</taxon>
        <taxon>Micromonosporales</taxon>
        <taxon>Micromonosporaceae</taxon>
        <taxon>Plantactinospora</taxon>
    </lineage>
</organism>
<dbReference type="PANTHER" id="PTHR42686:SF1">
    <property type="entry name" value="GH17980P-RELATED"/>
    <property type="match status" value="1"/>
</dbReference>
<evidence type="ECO:0000313" key="3">
    <source>
        <dbReference type="EMBL" id="MEE6259775.1"/>
    </source>
</evidence>
<dbReference type="CDD" id="cd19152">
    <property type="entry name" value="AKR_AKR15A"/>
    <property type="match status" value="1"/>
</dbReference>
<proteinExistence type="predicted"/>
<feature type="domain" description="NADP-dependent oxidoreductase" evidence="2">
    <location>
        <begin position="18"/>
        <end position="321"/>
    </location>
</feature>
<comment type="caution">
    <text evidence="3">The sequence shown here is derived from an EMBL/GenBank/DDBJ whole genome shotgun (WGS) entry which is preliminary data.</text>
</comment>
<dbReference type="InterPro" id="IPR023210">
    <property type="entry name" value="NADP_OxRdtase_dom"/>
</dbReference>
<evidence type="ECO:0000313" key="4">
    <source>
        <dbReference type="Proteomes" id="UP001332243"/>
    </source>
</evidence>
<gene>
    <name evidence="3" type="ORF">V1633_14900</name>
</gene>
<accession>A0ABU7RTK1</accession>
<reference evidence="3 4" key="1">
    <citation type="submission" date="2024-01" db="EMBL/GenBank/DDBJ databases">
        <title>Genome insights into Plantactinospora sonchi sp. nov.</title>
        <authorList>
            <person name="Wang L."/>
        </authorList>
    </citation>
    <scope>NUCLEOTIDE SEQUENCE [LARGE SCALE GENOMIC DNA]</scope>
    <source>
        <strain evidence="3 4">NEAU-QY2</strain>
    </source>
</reference>
<dbReference type="Pfam" id="PF00248">
    <property type="entry name" value="Aldo_ket_red"/>
    <property type="match status" value="1"/>
</dbReference>
<dbReference type="Proteomes" id="UP001332243">
    <property type="component" value="Unassembled WGS sequence"/>
</dbReference>
<dbReference type="EMBL" id="JAZGQK010000012">
    <property type="protein sequence ID" value="MEE6259775.1"/>
    <property type="molecule type" value="Genomic_DNA"/>
</dbReference>
<feature type="region of interest" description="Disordered" evidence="1">
    <location>
        <begin position="90"/>
        <end position="112"/>
    </location>
</feature>
<sequence length="339" mass="35929">MRHTDRTRLGGSDVEVTRLGLGLAPLGGLYRRVGDEQAYAAVERGWAEGLRYFDTAPLYGNGLSERRAGRVLAGKPRDEFTLSTKVGRVLEPAPTADGGSAPDGGGVADQNSTIWAEPTGAEPAWDFTADGVLRSYAESLDRLGLDRVDVLHVHDPDEHYAQAVAEALPTLAGLREQGRIGAVSVGMNQAEMLADFVRTGHLDSVLLAGRYTLLDQSGLAELLPSARQRGVSVIAAGVYNSGLLADPRPGATYDYTAAPAPLLARAQALAAVCARHDVPLRAAAVQFPLAHPAVATVLVGVRSAEEVADAVAMFGHEIPGQLWRDLRREGLLPEEVPLP</sequence>
<evidence type="ECO:0000259" key="2">
    <source>
        <dbReference type="Pfam" id="PF00248"/>
    </source>
</evidence>
<dbReference type="InterPro" id="IPR020471">
    <property type="entry name" value="AKR"/>
</dbReference>
<dbReference type="InterPro" id="IPR036812">
    <property type="entry name" value="NAD(P)_OxRdtase_dom_sf"/>
</dbReference>
<dbReference type="Gene3D" id="3.20.20.100">
    <property type="entry name" value="NADP-dependent oxidoreductase domain"/>
    <property type="match status" value="1"/>
</dbReference>